<accession>A0A6P1G9D9</accession>
<dbReference type="InterPro" id="IPR011900">
    <property type="entry name" value="GRX_bact"/>
</dbReference>
<name>A0A6P1G9D9_9RICK</name>
<evidence type="ECO:0000256" key="2">
    <source>
        <dbReference type="ARBA" id="ARBA00007787"/>
    </source>
</evidence>
<evidence type="ECO:0000256" key="8">
    <source>
        <dbReference type="RuleBase" id="RU364065"/>
    </source>
</evidence>
<keyword evidence="11" id="KW-1185">Reference proteome</keyword>
<dbReference type="GO" id="GO:0015038">
    <property type="term" value="F:glutathione disulfide oxidoreductase activity"/>
    <property type="evidence" value="ECO:0007669"/>
    <property type="project" value="UniProtKB-UniRule"/>
</dbReference>
<dbReference type="PRINTS" id="PR00160">
    <property type="entry name" value="GLUTAREDOXIN"/>
</dbReference>
<dbReference type="InterPro" id="IPR002109">
    <property type="entry name" value="Glutaredoxin"/>
</dbReference>
<dbReference type="SUPFAM" id="SSF52833">
    <property type="entry name" value="Thioredoxin-like"/>
    <property type="match status" value="1"/>
</dbReference>
<evidence type="ECO:0000256" key="3">
    <source>
        <dbReference type="ARBA" id="ARBA00011245"/>
    </source>
</evidence>
<keyword evidence="4 8" id="KW-0813">Transport</keyword>
<sequence length="89" mass="9791">MNRKTVIYVKESCPYCAKAKELLNRKGISYTVVDITNEPDLAAVVVKKSGGKKTVPQIFINDMCIGGFDDLKALSESGKLNDLLLLNDQ</sequence>
<dbReference type="CDD" id="cd03418">
    <property type="entry name" value="GRX_GRXb_1_3_like"/>
    <property type="match status" value="1"/>
</dbReference>
<keyword evidence="7 8" id="KW-0676">Redox-active center</keyword>
<keyword evidence="5 8" id="KW-0249">Electron transport</keyword>
<comment type="function">
    <text evidence="1 8">Has a glutathione-disulfide oxidoreductase activity in the presence of NADPH and glutathione reductase. Reduces low molecular weight disulfides and proteins.</text>
</comment>
<dbReference type="GO" id="GO:0045454">
    <property type="term" value="P:cell redox homeostasis"/>
    <property type="evidence" value="ECO:0007669"/>
    <property type="project" value="InterPro"/>
</dbReference>
<evidence type="ECO:0000256" key="6">
    <source>
        <dbReference type="ARBA" id="ARBA00023157"/>
    </source>
</evidence>
<evidence type="ECO:0000313" key="10">
    <source>
        <dbReference type="EMBL" id="QHD65086.1"/>
    </source>
</evidence>
<dbReference type="InterPro" id="IPR036249">
    <property type="entry name" value="Thioredoxin-like_sf"/>
</dbReference>
<comment type="similarity">
    <text evidence="2 8">Belongs to the glutaredoxin family.</text>
</comment>
<dbReference type="PROSITE" id="PS00195">
    <property type="entry name" value="GLUTAREDOXIN_1"/>
    <property type="match status" value="1"/>
</dbReference>
<dbReference type="Pfam" id="PF00462">
    <property type="entry name" value="Glutaredoxin"/>
    <property type="match status" value="1"/>
</dbReference>
<evidence type="ECO:0000256" key="1">
    <source>
        <dbReference type="ARBA" id="ARBA00002549"/>
    </source>
</evidence>
<gene>
    <name evidence="10" type="primary">grxC</name>
    <name evidence="10" type="ORF">GP480_01260</name>
</gene>
<reference evidence="10 11" key="2">
    <citation type="journal article" date="2020" name="MBio">
        <title>Isolation and Molecular Analysis of a Novel Neorickettsia Species That Causes Potomac Horse Fever.</title>
        <authorList>
            <person name="Teymournejad O."/>
            <person name="Lin M."/>
            <person name="Bekebrede H."/>
            <person name="Kamr A."/>
            <person name="Toribio R.E."/>
            <person name="Arroyo L.G."/>
            <person name="Baird J.D."/>
            <person name="Rikihisa Y."/>
        </authorList>
    </citation>
    <scope>NUCLEOTIDE SEQUENCE [LARGE SCALE GENOMIC DNA]</scope>
    <source>
        <strain evidence="10 11">Fin17</strain>
    </source>
</reference>
<dbReference type="PANTHER" id="PTHR46679:SF1">
    <property type="entry name" value="GLUTAREDOXIN-2, MITOCHONDRIAL"/>
    <property type="match status" value="1"/>
</dbReference>
<evidence type="ECO:0000256" key="5">
    <source>
        <dbReference type="ARBA" id="ARBA00022982"/>
    </source>
</evidence>
<feature type="domain" description="Glutaredoxin" evidence="9">
    <location>
        <begin position="6"/>
        <end position="64"/>
    </location>
</feature>
<evidence type="ECO:0000256" key="7">
    <source>
        <dbReference type="ARBA" id="ARBA00023284"/>
    </source>
</evidence>
<organism evidence="10 11">
    <name type="scientific">Neorickettsia findlayensis</name>
    <dbReference type="NCBI Taxonomy" id="2686014"/>
    <lineage>
        <taxon>Bacteria</taxon>
        <taxon>Pseudomonadati</taxon>
        <taxon>Pseudomonadota</taxon>
        <taxon>Alphaproteobacteria</taxon>
        <taxon>Rickettsiales</taxon>
        <taxon>Anaplasmataceae</taxon>
        <taxon>Neorickettsia</taxon>
    </lineage>
</organism>
<dbReference type="InterPro" id="IPR014025">
    <property type="entry name" value="Glutaredoxin_subgr"/>
</dbReference>
<dbReference type="PROSITE" id="PS51354">
    <property type="entry name" value="GLUTAREDOXIN_2"/>
    <property type="match status" value="1"/>
</dbReference>
<dbReference type="Proteomes" id="UP000464912">
    <property type="component" value="Chromosome"/>
</dbReference>
<keyword evidence="6" id="KW-1015">Disulfide bond</keyword>
<dbReference type="AlphaFoldDB" id="A0A6P1G9D9"/>
<reference evidence="10 11" key="1">
    <citation type="journal article" date="2020" name="MBio">
        <title>Erratum for Teymournejad et al., 'Isolation and Molecular Analysis of a Novel Neorickettsia Species That Causes Potomac Horse Fever'.</title>
        <authorList>
            <person name="Teymournejad O."/>
            <person name="Lin M."/>
            <person name="Bekebrede H."/>
            <person name="Kamr A."/>
            <person name="Toribio R.E."/>
            <person name="Arroyo L.G."/>
            <person name="Baird J.D."/>
            <person name="Rikihisa Y."/>
        </authorList>
    </citation>
    <scope>NUCLEOTIDE SEQUENCE [LARGE SCALE GENOMIC DNA]</scope>
    <source>
        <strain evidence="10 11">Fin17</strain>
    </source>
</reference>
<evidence type="ECO:0000313" key="11">
    <source>
        <dbReference type="Proteomes" id="UP000464912"/>
    </source>
</evidence>
<dbReference type="EMBL" id="CP047224">
    <property type="protein sequence ID" value="QHD65086.1"/>
    <property type="molecule type" value="Genomic_DNA"/>
</dbReference>
<evidence type="ECO:0000256" key="4">
    <source>
        <dbReference type="ARBA" id="ARBA00022448"/>
    </source>
</evidence>
<comment type="subunit">
    <text evidence="3">Monomer.</text>
</comment>
<dbReference type="RefSeq" id="WP_160095146.1">
    <property type="nucleotide sequence ID" value="NZ_CP047224.1"/>
</dbReference>
<dbReference type="GO" id="GO:0015035">
    <property type="term" value="F:protein-disulfide reductase activity"/>
    <property type="evidence" value="ECO:0007669"/>
    <property type="project" value="TreeGrafter"/>
</dbReference>
<dbReference type="Gene3D" id="3.40.30.10">
    <property type="entry name" value="Glutaredoxin"/>
    <property type="match status" value="1"/>
</dbReference>
<dbReference type="PANTHER" id="PTHR46679">
    <property type="match status" value="1"/>
</dbReference>
<proteinExistence type="inferred from homology"/>
<protein>
    <recommendedName>
        <fullName evidence="8">Glutaredoxin</fullName>
    </recommendedName>
</protein>
<dbReference type="NCBIfam" id="TIGR02181">
    <property type="entry name" value="GRX_bact"/>
    <property type="match status" value="1"/>
</dbReference>
<dbReference type="KEGG" id="nef:GP480_01260"/>
<keyword evidence="8" id="KW-0963">Cytoplasm</keyword>
<dbReference type="InterPro" id="IPR011767">
    <property type="entry name" value="GLR_AS"/>
</dbReference>
<evidence type="ECO:0000259" key="9">
    <source>
        <dbReference type="Pfam" id="PF00462"/>
    </source>
</evidence>